<dbReference type="Pfam" id="PF00248">
    <property type="entry name" value="Aldo_ket_red"/>
    <property type="match status" value="1"/>
</dbReference>
<evidence type="ECO:0000259" key="1">
    <source>
        <dbReference type="Pfam" id="PF00248"/>
    </source>
</evidence>
<gene>
    <name evidence="2" type="ORF">R5A26_27835</name>
</gene>
<dbReference type="CDD" id="cd19086">
    <property type="entry name" value="AKR_AKR11C1"/>
    <property type="match status" value="1"/>
</dbReference>
<evidence type="ECO:0000313" key="3">
    <source>
        <dbReference type="Proteomes" id="UP001187346"/>
    </source>
</evidence>
<reference evidence="2 3" key="1">
    <citation type="submission" date="2023-10" db="EMBL/GenBank/DDBJ databases">
        <title>Characterization of rhizosphere-enriched actinobacteria from wheat plants lab-grown on chernevaya soil.</title>
        <authorList>
            <person name="Tikhonova E.N."/>
            <person name="Konopkin A."/>
            <person name="Kravchenko I.K."/>
        </authorList>
    </citation>
    <scope>NUCLEOTIDE SEQUENCE [LARGE SCALE GENOMIC DNA]</scope>
    <source>
        <strain evidence="2 3">RR29</strain>
    </source>
</reference>
<protein>
    <submittedName>
        <fullName evidence="2">Aldo/keto reductase</fullName>
        <ecNumber evidence="2">1.1.1.-</ecNumber>
    </submittedName>
</protein>
<sequence>MRYRQLGRSGISVSEIGYGAWGIGQNAWKGATEAESVRALHRAIDLGVNLIDTARGYGRSEHVIGRALRERAGGDGVFVATKAGPKIPAGPDSRGIDPMDAYPGSHLRESVETSLAALGLERVDLLQLHVWHDEWTGRGDWLETVEDLKREGKIGLFGISVNDHQPDNALALVRIGVLDTVQVIYNIFEQAPSDALLPACQEYGVGVIARVALDEGGLTGRIRPGVTFPEDDWRNWYFRDDRPARVARHVGAIVDDLGIAPDEIAETALRFALAGTAVSSVIVGMRDIRNVERNAAVGDQPPLTAKQLAVLAKHRWQRNFYT</sequence>
<dbReference type="PANTHER" id="PTHR43312">
    <property type="entry name" value="D-THREO-ALDOSE 1-DEHYDROGENASE"/>
    <property type="match status" value="1"/>
</dbReference>
<evidence type="ECO:0000313" key="2">
    <source>
        <dbReference type="EMBL" id="MDV7219758.1"/>
    </source>
</evidence>
<keyword evidence="2" id="KW-0560">Oxidoreductase</keyword>
<comment type="caution">
    <text evidence="2">The sequence shown here is derived from an EMBL/GenBank/DDBJ whole genome shotgun (WGS) entry which is preliminary data.</text>
</comment>
<dbReference type="EC" id="1.1.1.-" evidence="2"/>
<dbReference type="InterPro" id="IPR036812">
    <property type="entry name" value="NAD(P)_OxRdtase_dom_sf"/>
</dbReference>
<dbReference type="RefSeq" id="WP_317773576.1">
    <property type="nucleotide sequence ID" value="NZ_JAWMAJ010000104.1"/>
</dbReference>
<dbReference type="InterPro" id="IPR053135">
    <property type="entry name" value="AKR2_Oxidoreductase"/>
</dbReference>
<organism evidence="2 3">
    <name type="scientific">Streptomyces prunicolor</name>
    <dbReference type="NCBI Taxonomy" id="67348"/>
    <lineage>
        <taxon>Bacteria</taxon>
        <taxon>Bacillati</taxon>
        <taxon>Actinomycetota</taxon>
        <taxon>Actinomycetes</taxon>
        <taxon>Kitasatosporales</taxon>
        <taxon>Streptomycetaceae</taxon>
        <taxon>Streptomyces</taxon>
    </lineage>
</organism>
<dbReference type="Proteomes" id="UP001187346">
    <property type="component" value="Unassembled WGS sequence"/>
</dbReference>
<dbReference type="SUPFAM" id="SSF51430">
    <property type="entry name" value="NAD(P)-linked oxidoreductase"/>
    <property type="match status" value="1"/>
</dbReference>
<dbReference type="GO" id="GO:0016491">
    <property type="term" value="F:oxidoreductase activity"/>
    <property type="evidence" value="ECO:0007669"/>
    <property type="project" value="UniProtKB-KW"/>
</dbReference>
<proteinExistence type="predicted"/>
<dbReference type="PANTHER" id="PTHR43312:SF1">
    <property type="entry name" value="NADP-DEPENDENT OXIDOREDUCTASE DOMAIN-CONTAINING PROTEIN"/>
    <property type="match status" value="1"/>
</dbReference>
<accession>A0ABU4FIB9</accession>
<dbReference type="InterPro" id="IPR023210">
    <property type="entry name" value="NADP_OxRdtase_dom"/>
</dbReference>
<name>A0ABU4FIB9_9ACTN</name>
<feature type="domain" description="NADP-dependent oxidoreductase" evidence="1">
    <location>
        <begin position="15"/>
        <end position="313"/>
    </location>
</feature>
<dbReference type="Gene3D" id="3.20.20.100">
    <property type="entry name" value="NADP-dependent oxidoreductase domain"/>
    <property type="match status" value="1"/>
</dbReference>
<keyword evidence="3" id="KW-1185">Reference proteome</keyword>
<dbReference type="EMBL" id="JAWMAJ010000104">
    <property type="protein sequence ID" value="MDV7219758.1"/>
    <property type="molecule type" value="Genomic_DNA"/>
</dbReference>